<organism evidence="2">
    <name type="scientific">Cryptosporidium hominis</name>
    <dbReference type="NCBI Taxonomy" id="237895"/>
    <lineage>
        <taxon>Eukaryota</taxon>
        <taxon>Sar</taxon>
        <taxon>Alveolata</taxon>
        <taxon>Apicomplexa</taxon>
        <taxon>Conoidasida</taxon>
        <taxon>Coccidia</taxon>
        <taxon>Eucoccidiorida</taxon>
        <taxon>Eimeriorina</taxon>
        <taxon>Cryptosporidiidae</taxon>
        <taxon>Cryptosporidium</taxon>
    </lineage>
</organism>
<gene>
    <name evidence="2" type="ORF">CHUDEA2_260</name>
</gene>
<dbReference type="VEuPathDB" id="CryptoDB:Chro.20033"/>
<accession>A0A0S4TAZ8</accession>
<dbReference type="VEuPathDB" id="CryptoDB:ChTU502y2012_387g0295"/>
<dbReference type="OrthoDB" id="340835at2759"/>
<feature type="compositionally biased region" description="Polar residues" evidence="1">
    <location>
        <begin position="208"/>
        <end position="218"/>
    </location>
</feature>
<dbReference type="AlphaFoldDB" id="A0A0S4TAZ8"/>
<name>A0A0S4TAZ8_CRYHO</name>
<feature type="compositionally biased region" description="Acidic residues" evidence="1">
    <location>
        <begin position="149"/>
        <end position="167"/>
    </location>
</feature>
<dbReference type="VEuPathDB" id="CryptoDB:CHUDEA2_260"/>
<reference evidence="2" key="1">
    <citation type="submission" date="2015-08" db="EMBL/GenBank/DDBJ databases">
        <authorList>
            <person name="Babu N.S."/>
            <person name="Beckwith C.J."/>
            <person name="Beseler K.G."/>
            <person name="Brison A."/>
            <person name="Carone J.V."/>
            <person name="Caskin T.P."/>
            <person name="Diamond M."/>
            <person name="Durham M.E."/>
            <person name="Foxe J.M."/>
            <person name="Go M."/>
            <person name="Henderson B.A."/>
            <person name="Jones I.B."/>
            <person name="McGettigan J.A."/>
            <person name="Micheletti S.J."/>
            <person name="Nasrallah M.E."/>
            <person name="Ortiz D."/>
            <person name="Piller C.R."/>
            <person name="Privatt S.R."/>
            <person name="Schneider S.L."/>
            <person name="Sharp S."/>
            <person name="Smith T.C."/>
            <person name="Stanton J.D."/>
            <person name="Ullery H.E."/>
            <person name="Wilson R.J."/>
            <person name="Serrano M.G."/>
            <person name="Buck G."/>
            <person name="Lee V."/>
            <person name="Wang Y."/>
            <person name="Carvalho R."/>
            <person name="Voegtly L."/>
            <person name="Shi R."/>
            <person name="Duckworth R."/>
            <person name="Johnson A."/>
            <person name="Loviza R."/>
            <person name="Walstead R."/>
            <person name="Shah Z."/>
            <person name="Kiflezghi M."/>
            <person name="Wade K."/>
            <person name="Ball S.L."/>
            <person name="Bradley K.W."/>
            <person name="Asai D.J."/>
            <person name="Bowman C.A."/>
            <person name="Russell D.A."/>
            <person name="Pope W.H."/>
            <person name="Jacobs-Sera D."/>
            <person name="Hendrix R.W."/>
            <person name="Hatfull G.F."/>
        </authorList>
    </citation>
    <scope>NUCLEOTIDE SEQUENCE [LARGE SCALE GENOMIC DNA]</scope>
</reference>
<evidence type="ECO:0000256" key="1">
    <source>
        <dbReference type="SAM" id="MobiDB-lite"/>
    </source>
</evidence>
<dbReference type="EMBL" id="LN877948">
    <property type="protein sequence ID" value="CUV04377.1"/>
    <property type="molecule type" value="Genomic_DNA"/>
</dbReference>
<feature type="region of interest" description="Disordered" evidence="1">
    <location>
        <begin position="147"/>
        <end position="218"/>
    </location>
</feature>
<sequence>MKESEKEKTVSSNREFLEINEENNSNRLEDLVLVVDHNKTDKNNIINFKEKDDDSQNKLPPWKRKPISLDNDILKRAKNFLSLCETIGNEKVTQSYNEDKHVVMNVHMGVFDVNGKLPEDSSLSNNDIVDVSNLDFKTLQDNELCQIERDEDDSDDNDESDNYEEDVTGSSFRYDPDSKSSLEEQMAIHKMLTQSKSGNGSSKKNKNLVQVISSKDNE</sequence>
<dbReference type="VEuPathDB" id="CryptoDB:GY17_00003662"/>
<protein>
    <submittedName>
        <fullName evidence="2">Uncharacterized protein</fullName>
    </submittedName>
</protein>
<evidence type="ECO:0000313" key="2">
    <source>
        <dbReference type="EMBL" id="CUV04377.1"/>
    </source>
</evidence>
<dbReference type="Proteomes" id="UP000199752">
    <property type="component" value="Chromosome 2"/>
</dbReference>
<proteinExistence type="predicted"/>